<dbReference type="InterPro" id="IPR014043">
    <property type="entry name" value="Acyl_transferase_dom"/>
</dbReference>
<evidence type="ECO:0000256" key="3">
    <source>
        <dbReference type="ARBA" id="ARBA00023315"/>
    </source>
</evidence>
<comment type="catalytic activity">
    <reaction evidence="4">
        <text>holo-[ACP] + malonyl-CoA = malonyl-[ACP] + CoA</text>
        <dbReference type="Rhea" id="RHEA:41792"/>
        <dbReference type="Rhea" id="RHEA-COMP:9623"/>
        <dbReference type="Rhea" id="RHEA-COMP:9685"/>
        <dbReference type="ChEBI" id="CHEBI:57287"/>
        <dbReference type="ChEBI" id="CHEBI:57384"/>
        <dbReference type="ChEBI" id="CHEBI:64479"/>
        <dbReference type="ChEBI" id="CHEBI:78449"/>
        <dbReference type="EC" id="2.3.1.39"/>
    </reaction>
</comment>
<dbReference type="NCBIfam" id="TIGR02814">
    <property type="entry name" value="pfaD_fam"/>
    <property type="match status" value="1"/>
</dbReference>
<dbReference type="EMBL" id="CP089984">
    <property type="protein sequence ID" value="WXB19725.1"/>
    <property type="molecule type" value="Genomic_DNA"/>
</dbReference>
<dbReference type="PANTHER" id="PTHR42681">
    <property type="entry name" value="MALONYL-COA-ACYL CARRIER PROTEIN TRANSACYLASE, MITOCHONDRIAL"/>
    <property type="match status" value="1"/>
</dbReference>
<protein>
    <recommendedName>
        <fullName evidence="1">[acyl-carrier-protein] S-malonyltransferase</fullName>
        <ecNumber evidence="1">2.3.1.39</ecNumber>
    </recommendedName>
</protein>
<gene>
    <name evidence="6" type="primary">fabD</name>
    <name evidence="6" type="ORF">LZC94_21175</name>
</gene>
<evidence type="ECO:0000256" key="2">
    <source>
        <dbReference type="ARBA" id="ARBA00022679"/>
    </source>
</evidence>
<dbReference type="Gene3D" id="3.20.20.70">
    <property type="entry name" value="Aldolase class I"/>
    <property type="match status" value="1"/>
</dbReference>
<dbReference type="Gene3D" id="3.40.366.10">
    <property type="entry name" value="Malonyl-Coenzyme A Acyl Carrier Protein, domain 2"/>
    <property type="match status" value="1"/>
</dbReference>
<evidence type="ECO:0000256" key="1">
    <source>
        <dbReference type="ARBA" id="ARBA00013258"/>
    </source>
</evidence>
<dbReference type="SMART" id="SM00827">
    <property type="entry name" value="PKS_AT"/>
    <property type="match status" value="1"/>
</dbReference>
<dbReference type="InterPro" id="IPR050858">
    <property type="entry name" value="Mal-CoA-ACP_Trans/PKS_FabD"/>
</dbReference>
<name>A0ABZ2MB21_9BACT</name>
<dbReference type="InterPro" id="IPR016035">
    <property type="entry name" value="Acyl_Trfase/lysoPLipase"/>
</dbReference>
<dbReference type="SUPFAM" id="SSF55048">
    <property type="entry name" value="Probable ACP-binding domain of malonyl-CoA ACP transacylase"/>
    <property type="match status" value="1"/>
</dbReference>
<dbReference type="SUPFAM" id="SSF52151">
    <property type="entry name" value="FabD/lysophospholipase-like"/>
    <property type="match status" value="1"/>
</dbReference>
<dbReference type="EC" id="2.3.1.39" evidence="1"/>
<evidence type="ECO:0000313" key="6">
    <source>
        <dbReference type="EMBL" id="WXB19725.1"/>
    </source>
</evidence>
<accession>A0ABZ2MB21</accession>
<dbReference type="InterPro" id="IPR014179">
    <property type="entry name" value="PfaD-like_TIM-barrel"/>
</dbReference>
<keyword evidence="7" id="KW-1185">Reference proteome</keyword>
<keyword evidence="2 6" id="KW-0808">Transferase</keyword>
<dbReference type="GO" id="GO:0004314">
    <property type="term" value="F:[acyl-carrier-protein] S-malonyltransferase activity"/>
    <property type="evidence" value="ECO:0007669"/>
    <property type="project" value="UniProtKB-EC"/>
</dbReference>
<reference evidence="6 7" key="1">
    <citation type="submission" date="2021-12" db="EMBL/GenBank/DDBJ databases">
        <title>Discovery of the Pendulisporaceae a myxobacterial family with distinct sporulation behavior and unique specialized metabolism.</title>
        <authorList>
            <person name="Garcia R."/>
            <person name="Popoff A."/>
            <person name="Bader C.D."/>
            <person name="Loehr J."/>
            <person name="Walesch S."/>
            <person name="Walt C."/>
            <person name="Boldt J."/>
            <person name="Bunk B."/>
            <person name="Haeckl F.J.F.P.J."/>
            <person name="Gunesch A.P."/>
            <person name="Birkelbach J."/>
            <person name="Nuebel U."/>
            <person name="Pietschmann T."/>
            <person name="Bach T."/>
            <person name="Mueller R."/>
        </authorList>
    </citation>
    <scope>NUCLEOTIDE SEQUENCE [LARGE SCALE GENOMIC DNA]</scope>
    <source>
        <strain evidence="6 7">MSr11954</strain>
    </source>
</reference>
<organism evidence="6 7">
    <name type="scientific">Pendulispora albinea</name>
    <dbReference type="NCBI Taxonomy" id="2741071"/>
    <lineage>
        <taxon>Bacteria</taxon>
        <taxon>Pseudomonadati</taxon>
        <taxon>Myxococcota</taxon>
        <taxon>Myxococcia</taxon>
        <taxon>Myxococcales</taxon>
        <taxon>Sorangiineae</taxon>
        <taxon>Pendulisporaceae</taxon>
        <taxon>Pendulispora</taxon>
    </lineage>
</organism>
<proteinExistence type="predicted"/>
<dbReference type="PANTHER" id="PTHR42681:SF1">
    <property type="entry name" value="MALONYL-COA-ACYL CARRIER PROTEIN TRANSACYLASE, MITOCHONDRIAL"/>
    <property type="match status" value="1"/>
</dbReference>
<evidence type="ECO:0000256" key="4">
    <source>
        <dbReference type="ARBA" id="ARBA00048462"/>
    </source>
</evidence>
<dbReference type="InterPro" id="IPR001227">
    <property type="entry name" value="Ac_transferase_dom_sf"/>
</dbReference>
<dbReference type="InterPro" id="IPR016036">
    <property type="entry name" value="Malonyl_transacylase_ACP-bd"/>
</dbReference>
<dbReference type="Pfam" id="PF21607">
    <property type="entry name" value="FabD_helical_ins"/>
    <property type="match status" value="1"/>
</dbReference>
<feature type="domain" description="Malonyl-CoA:ACP transacylase (MAT)" evidence="5">
    <location>
        <begin position="1"/>
        <end position="277"/>
    </location>
</feature>
<dbReference type="Gene3D" id="3.30.70.250">
    <property type="entry name" value="Malonyl-CoA ACP transacylase, ACP-binding"/>
    <property type="match status" value="1"/>
</dbReference>
<dbReference type="Proteomes" id="UP001370348">
    <property type="component" value="Chromosome"/>
</dbReference>
<dbReference type="NCBIfam" id="TIGR00128">
    <property type="entry name" value="fabD"/>
    <property type="match status" value="1"/>
</dbReference>
<evidence type="ECO:0000259" key="5">
    <source>
        <dbReference type="SMART" id="SM00827"/>
    </source>
</evidence>
<dbReference type="InterPro" id="IPR013785">
    <property type="entry name" value="Aldolase_TIM"/>
</dbReference>
<dbReference type="InterPro" id="IPR004410">
    <property type="entry name" value="Malonyl_CoA-ACP_transAc_FabD"/>
</dbReference>
<keyword evidence="3 6" id="KW-0012">Acyltransferase</keyword>
<dbReference type="InterPro" id="IPR049489">
    <property type="entry name" value="FabD-like_helical_ins"/>
</dbReference>
<dbReference type="Pfam" id="PF00698">
    <property type="entry name" value="Acyl_transf_1"/>
    <property type="match status" value="1"/>
</dbReference>
<evidence type="ECO:0000313" key="7">
    <source>
        <dbReference type="Proteomes" id="UP001370348"/>
    </source>
</evidence>
<dbReference type="SUPFAM" id="SSF51412">
    <property type="entry name" value="Inosine monophosphate dehydrogenase (IMPDH)"/>
    <property type="match status" value="1"/>
</dbReference>
<sequence>MGFGLFDRFGDYVEKADRILGYSIAELCLDDPEHQLHRTQYTQPALYVVNALSYLQYEQENGPPDFVAGHSLGEYNALLVASVFDFETGLRLVKKRGELMATAQGGGMAAVVGLSLEQIRETLAREGHADIDVANFNAPDQNVISGPRDSIERAKKAFAEAGANLYVELKVSSAFHSRYMAPARREFEAFLAGFELKPPRMAVISNVEAREYSDGRAHALLAEQLTGSVRFVESIQGLLRRGVTSFHEVGPGNVLQRLVDKIKKAPLPAETPARRDVVAQTVEPARLAVEPARREVVAHAVEPARVIGSEALGSPWFRSAYDVRYAYVAGSLDAGVTSPALVQAMAAKGFLAFFGAASLPVDRVIDAIAAIRRGVGNRTFGVGIAHETSHPEEEEALVDALMGAGVTALEVRGFIGVTRALVRYRAHGLGRGVRRRILARASRPEIIEAFLAPAPESLLAKLVQEGAISSQDAAIARTLPMCDDICVDIESGWLADYGTPEVLLPLALAFRDIAAATHGYAQKPRVGMGGIGTPVAAASAFLLGAEFVLSGVVNAATVEAATSNAAKDLLERMGVQDTDFAPCPDRFELGGKIRVLKRGAMFAARATKLYELYRHHESIESLDERTRRQLEERIFHRSLDDVWNDVERRLEPAERARLERQPRQKMAAIFRSYLLDGRRRALEGDPNHVVDYLIPAAPSLGAFNEWARGTKLERWRDRTAVQVAGAILDGAADFIATRFRIMLPADAVAAKPARARANGSVVHEM</sequence>